<sequence length="410" mass="42537">MSIVGPETRLGSLPGAQQLEPHPGLAGGPIYLDYNATTPVDPRALDAALPYLTTHFGNPSSSHHYAERPRQAVARAREQLAALLAARPQEIVFTGGGSEADTLAIRGAALAQPRRQIITQPSEHPAVLQACASLEADGFAVTHLPLDRHGRVRPADLQAVISERTALVSIAYGNSETGTLQPIAELAAIAHAHGALLHTDAAQAVAKVPVDVTRLGVDLLTVVGHKMYAPKGVGALYVRSGVELAPLIHGGGQESGLRAGTENVAFIAALGAAAEIARQELPDSAVRLAGLRDLLQHELERLLPGLITLNGPPGERLPGTLNVSIDGIAHLGARRLLAAIPGVAAATGSACHEGVDAPSPVLLAMGLPAERAISALRLTLGRWSTEPEIRHAAQLIAAQVTRLHAGDVAP</sequence>
<evidence type="ECO:0000256" key="4">
    <source>
        <dbReference type="ARBA" id="ARBA00022723"/>
    </source>
</evidence>
<dbReference type="PANTHER" id="PTHR11601:SF34">
    <property type="entry name" value="CYSTEINE DESULFURASE"/>
    <property type="match status" value="1"/>
</dbReference>
<dbReference type="InterPro" id="IPR015421">
    <property type="entry name" value="PyrdxlP-dep_Trfase_major"/>
</dbReference>
<dbReference type="InterPro" id="IPR015422">
    <property type="entry name" value="PyrdxlP-dep_Trfase_small"/>
</dbReference>
<dbReference type="Proteomes" id="UP000661607">
    <property type="component" value="Unassembled WGS sequence"/>
</dbReference>
<evidence type="ECO:0000313" key="12">
    <source>
        <dbReference type="Proteomes" id="UP000661607"/>
    </source>
</evidence>
<evidence type="ECO:0000259" key="10">
    <source>
        <dbReference type="Pfam" id="PF00266"/>
    </source>
</evidence>
<dbReference type="Gene3D" id="3.90.1150.10">
    <property type="entry name" value="Aspartate Aminotransferase, domain 1"/>
    <property type="match status" value="1"/>
</dbReference>
<accession>A0ABR9KC29</accession>
<comment type="caution">
    <text evidence="11">The sequence shown here is derived from an EMBL/GenBank/DDBJ whole genome shotgun (WGS) entry which is preliminary data.</text>
</comment>
<organism evidence="11 12">
    <name type="scientific">Nonomuraea africana</name>
    <dbReference type="NCBI Taxonomy" id="46171"/>
    <lineage>
        <taxon>Bacteria</taxon>
        <taxon>Bacillati</taxon>
        <taxon>Actinomycetota</taxon>
        <taxon>Actinomycetes</taxon>
        <taxon>Streptosporangiales</taxon>
        <taxon>Streptosporangiaceae</taxon>
        <taxon>Nonomuraea</taxon>
    </lineage>
</organism>
<evidence type="ECO:0000256" key="6">
    <source>
        <dbReference type="ARBA" id="ARBA00023004"/>
    </source>
</evidence>
<feature type="region of interest" description="Disordered" evidence="9">
    <location>
        <begin position="1"/>
        <end position="24"/>
    </location>
</feature>
<comment type="cofactor">
    <cofactor evidence="1">
        <name>pyridoxal 5'-phosphate</name>
        <dbReference type="ChEBI" id="CHEBI:597326"/>
    </cofactor>
</comment>
<feature type="domain" description="Aminotransferase class V" evidence="10">
    <location>
        <begin position="30"/>
        <end position="389"/>
    </location>
</feature>
<proteinExistence type="inferred from homology"/>
<comment type="catalytic activity">
    <reaction evidence="8">
        <text>(sulfur carrier)-H + L-cysteine = (sulfur carrier)-SH + L-alanine</text>
        <dbReference type="Rhea" id="RHEA:43892"/>
        <dbReference type="Rhea" id="RHEA-COMP:14737"/>
        <dbReference type="Rhea" id="RHEA-COMP:14739"/>
        <dbReference type="ChEBI" id="CHEBI:29917"/>
        <dbReference type="ChEBI" id="CHEBI:35235"/>
        <dbReference type="ChEBI" id="CHEBI:57972"/>
        <dbReference type="ChEBI" id="CHEBI:64428"/>
        <dbReference type="EC" id="2.8.1.7"/>
    </reaction>
</comment>
<evidence type="ECO:0000256" key="1">
    <source>
        <dbReference type="ARBA" id="ARBA00001933"/>
    </source>
</evidence>
<evidence type="ECO:0000256" key="7">
    <source>
        <dbReference type="ARBA" id="ARBA00023014"/>
    </source>
</evidence>
<dbReference type="EC" id="2.8.1.7" evidence="11"/>
<dbReference type="InterPro" id="IPR000192">
    <property type="entry name" value="Aminotrans_V_dom"/>
</dbReference>
<comment type="similarity">
    <text evidence="2">Belongs to the class-V pyridoxal-phosphate-dependent aminotransferase family. NifS/IscS subfamily.</text>
</comment>
<evidence type="ECO:0000313" key="11">
    <source>
        <dbReference type="EMBL" id="MBE1559107.1"/>
    </source>
</evidence>
<keyword evidence="5" id="KW-0663">Pyridoxal phosphate</keyword>
<keyword evidence="4" id="KW-0479">Metal-binding</keyword>
<keyword evidence="3 11" id="KW-0808">Transferase</keyword>
<dbReference type="Gene3D" id="3.40.640.10">
    <property type="entry name" value="Type I PLP-dependent aspartate aminotransferase-like (Major domain)"/>
    <property type="match status" value="1"/>
</dbReference>
<evidence type="ECO:0000256" key="3">
    <source>
        <dbReference type="ARBA" id="ARBA00022679"/>
    </source>
</evidence>
<dbReference type="InterPro" id="IPR015424">
    <property type="entry name" value="PyrdxlP-dep_Trfase"/>
</dbReference>
<reference evidence="11 12" key="1">
    <citation type="submission" date="2020-10" db="EMBL/GenBank/DDBJ databases">
        <title>Sequencing the genomes of 1000 actinobacteria strains.</title>
        <authorList>
            <person name="Klenk H.-P."/>
        </authorList>
    </citation>
    <scope>NUCLEOTIDE SEQUENCE [LARGE SCALE GENOMIC DNA]</scope>
    <source>
        <strain evidence="11 12">DSM 43748</strain>
    </source>
</reference>
<dbReference type="Gene3D" id="1.10.260.50">
    <property type="match status" value="1"/>
</dbReference>
<evidence type="ECO:0000256" key="2">
    <source>
        <dbReference type="ARBA" id="ARBA00006490"/>
    </source>
</evidence>
<keyword evidence="7" id="KW-0411">Iron-sulfur</keyword>
<dbReference type="PIRSF" id="PIRSF005572">
    <property type="entry name" value="NifS"/>
    <property type="match status" value="1"/>
</dbReference>
<protein>
    <submittedName>
        <fullName evidence="11">Cysteine desulfurase</fullName>
        <ecNumber evidence="11">2.8.1.7</ecNumber>
    </submittedName>
</protein>
<gene>
    <name evidence="11" type="ORF">H4W81_001886</name>
</gene>
<evidence type="ECO:0000256" key="9">
    <source>
        <dbReference type="SAM" id="MobiDB-lite"/>
    </source>
</evidence>
<keyword evidence="12" id="KW-1185">Reference proteome</keyword>
<dbReference type="EMBL" id="JADBEF010000001">
    <property type="protein sequence ID" value="MBE1559107.1"/>
    <property type="molecule type" value="Genomic_DNA"/>
</dbReference>
<dbReference type="RefSeq" id="WP_192774430.1">
    <property type="nucleotide sequence ID" value="NZ_BAAASY010000053.1"/>
</dbReference>
<evidence type="ECO:0000256" key="8">
    <source>
        <dbReference type="ARBA" id="ARBA00050776"/>
    </source>
</evidence>
<keyword evidence="6" id="KW-0408">Iron</keyword>
<dbReference type="PANTHER" id="PTHR11601">
    <property type="entry name" value="CYSTEINE DESULFURYLASE FAMILY MEMBER"/>
    <property type="match status" value="1"/>
</dbReference>
<dbReference type="GO" id="GO:0031071">
    <property type="term" value="F:cysteine desulfurase activity"/>
    <property type="evidence" value="ECO:0007669"/>
    <property type="project" value="UniProtKB-EC"/>
</dbReference>
<dbReference type="InterPro" id="IPR016454">
    <property type="entry name" value="Cysteine_dSase"/>
</dbReference>
<dbReference type="Pfam" id="PF00266">
    <property type="entry name" value="Aminotran_5"/>
    <property type="match status" value="1"/>
</dbReference>
<evidence type="ECO:0000256" key="5">
    <source>
        <dbReference type="ARBA" id="ARBA00022898"/>
    </source>
</evidence>
<dbReference type="SUPFAM" id="SSF53383">
    <property type="entry name" value="PLP-dependent transferases"/>
    <property type="match status" value="1"/>
</dbReference>
<name>A0ABR9KC29_9ACTN</name>